<protein>
    <submittedName>
        <fullName evidence="1">Uncharacterized protein</fullName>
    </submittedName>
</protein>
<evidence type="ECO:0000313" key="1">
    <source>
        <dbReference type="EMBL" id="KAH7965204.1"/>
    </source>
</evidence>
<accession>A0ACB8DAD2</accession>
<keyword evidence="2" id="KW-1185">Reference proteome</keyword>
<dbReference type="Proteomes" id="UP000821865">
    <property type="component" value="Chromosome 2"/>
</dbReference>
<name>A0ACB8DAD2_DERSI</name>
<organism evidence="1 2">
    <name type="scientific">Dermacentor silvarum</name>
    <name type="common">Tick</name>
    <dbReference type="NCBI Taxonomy" id="543639"/>
    <lineage>
        <taxon>Eukaryota</taxon>
        <taxon>Metazoa</taxon>
        <taxon>Ecdysozoa</taxon>
        <taxon>Arthropoda</taxon>
        <taxon>Chelicerata</taxon>
        <taxon>Arachnida</taxon>
        <taxon>Acari</taxon>
        <taxon>Parasitiformes</taxon>
        <taxon>Ixodida</taxon>
        <taxon>Ixodoidea</taxon>
        <taxon>Ixodidae</taxon>
        <taxon>Rhipicephalinae</taxon>
        <taxon>Dermacentor</taxon>
    </lineage>
</organism>
<dbReference type="EMBL" id="CM023471">
    <property type="protein sequence ID" value="KAH7965204.1"/>
    <property type="molecule type" value="Genomic_DNA"/>
</dbReference>
<comment type="caution">
    <text evidence="1">The sequence shown here is derived from an EMBL/GenBank/DDBJ whole genome shotgun (WGS) entry which is preliminary data.</text>
</comment>
<reference evidence="1" key="1">
    <citation type="submission" date="2020-05" db="EMBL/GenBank/DDBJ databases">
        <title>Large-scale comparative analyses of tick genomes elucidate their genetic diversity and vector capacities.</title>
        <authorList>
            <person name="Jia N."/>
            <person name="Wang J."/>
            <person name="Shi W."/>
            <person name="Du L."/>
            <person name="Sun Y."/>
            <person name="Zhan W."/>
            <person name="Jiang J."/>
            <person name="Wang Q."/>
            <person name="Zhang B."/>
            <person name="Ji P."/>
            <person name="Sakyi L.B."/>
            <person name="Cui X."/>
            <person name="Yuan T."/>
            <person name="Jiang B."/>
            <person name="Yang W."/>
            <person name="Lam T.T.-Y."/>
            <person name="Chang Q."/>
            <person name="Ding S."/>
            <person name="Wang X."/>
            <person name="Zhu J."/>
            <person name="Ruan X."/>
            <person name="Zhao L."/>
            <person name="Wei J."/>
            <person name="Que T."/>
            <person name="Du C."/>
            <person name="Cheng J."/>
            <person name="Dai P."/>
            <person name="Han X."/>
            <person name="Huang E."/>
            <person name="Gao Y."/>
            <person name="Liu J."/>
            <person name="Shao H."/>
            <person name="Ye R."/>
            <person name="Li L."/>
            <person name="Wei W."/>
            <person name="Wang X."/>
            <person name="Wang C."/>
            <person name="Yang T."/>
            <person name="Huo Q."/>
            <person name="Li W."/>
            <person name="Guo W."/>
            <person name="Chen H."/>
            <person name="Zhou L."/>
            <person name="Ni X."/>
            <person name="Tian J."/>
            <person name="Zhou Y."/>
            <person name="Sheng Y."/>
            <person name="Liu T."/>
            <person name="Pan Y."/>
            <person name="Xia L."/>
            <person name="Li J."/>
            <person name="Zhao F."/>
            <person name="Cao W."/>
        </authorList>
    </citation>
    <scope>NUCLEOTIDE SEQUENCE</scope>
    <source>
        <strain evidence="1">Dsil-2018</strain>
    </source>
</reference>
<proteinExistence type="predicted"/>
<sequence length="118" mass="13466">MCKILRSELGRQVRLFNDLLRCMCYTKFPAWVATKKLKDHRKVVSAVDHWAELGLPHEKMVLGIPLYARIYRLAQPSENGWGSRALAQAVLPFNKETALPDEALGLFYNRKHDTLTAG</sequence>
<gene>
    <name evidence="1" type="ORF">HPB49_004648</name>
</gene>
<evidence type="ECO:0000313" key="2">
    <source>
        <dbReference type="Proteomes" id="UP000821865"/>
    </source>
</evidence>